<reference evidence="1 2" key="1">
    <citation type="submission" date="2013-08" db="EMBL/GenBank/DDBJ databases">
        <title>Flavobacterium limnosediminis JC2902 genome sequencing.</title>
        <authorList>
            <person name="Lee K."/>
            <person name="Yi H."/>
            <person name="Park S."/>
            <person name="Chun J."/>
        </authorList>
    </citation>
    <scope>NUCLEOTIDE SEQUENCE [LARGE SCALE GENOMIC DNA]</scope>
    <source>
        <strain evidence="1 2">JC2902</strain>
    </source>
</reference>
<comment type="caution">
    <text evidence="1">The sequence shown here is derived from an EMBL/GenBank/DDBJ whole genome shotgun (WGS) entry which is preliminary data.</text>
</comment>
<evidence type="ECO:0000313" key="1">
    <source>
        <dbReference type="EMBL" id="ESU29237.1"/>
    </source>
</evidence>
<accession>V6SSU5</accession>
<sequence>MLFSASNPVFNPNRFQHCSPLLFHLALPLSGVFDQNDYNANLNLLK</sequence>
<evidence type="ECO:0000313" key="2">
    <source>
        <dbReference type="Proteomes" id="UP000018004"/>
    </source>
</evidence>
<dbReference type="PATRIC" id="fig|1341181.4.peg.629"/>
<dbReference type="STRING" id="1341181.FLJC2902T_06320"/>
<keyword evidence="2" id="KW-1185">Reference proteome</keyword>
<dbReference type="Proteomes" id="UP000018004">
    <property type="component" value="Unassembled WGS sequence"/>
</dbReference>
<dbReference type="EMBL" id="AVGG01000002">
    <property type="protein sequence ID" value="ESU29237.1"/>
    <property type="molecule type" value="Genomic_DNA"/>
</dbReference>
<gene>
    <name evidence="1" type="ORF">FLJC2902T_06320</name>
</gene>
<proteinExistence type="predicted"/>
<name>V6SSU5_9FLAO</name>
<protein>
    <submittedName>
        <fullName evidence="1">Uncharacterized protein</fullName>
    </submittedName>
</protein>
<organism evidence="1 2">
    <name type="scientific">Flavobacterium limnosediminis JC2902</name>
    <dbReference type="NCBI Taxonomy" id="1341181"/>
    <lineage>
        <taxon>Bacteria</taxon>
        <taxon>Pseudomonadati</taxon>
        <taxon>Bacteroidota</taxon>
        <taxon>Flavobacteriia</taxon>
        <taxon>Flavobacteriales</taxon>
        <taxon>Flavobacteriaceae</taxon>
        <taxon>Flavobacterium</taxon>
    </lineage>
</organism>
<dbReference type="AlphaFoldDB" id="V6SSU5"/>